<accession>A0A1I1MA60</accession>
<sequence length="128" mass="14850">MIFIGCDKIPDPPKDRKLSSEFKEYWFDGTAEITSYDLEQARYGEMRQGTAIKIFVKEDFLPEEQVKANETSERTFPVLKLNSTKEFITGIYPYSIMESSFFPLHKEEVTLQKFQLRSRNGAGNSLFS</sequence>
<name>A0A1I1MA60_9FLAO</name>
<evidence type="ECO:0000313" key="1">
    <source>
        <dbReference type="EMBL" id="SFC81692.1"/>
    </source>
</evidence>
<proteinExistence type="predicted"/>
<keyword evidence="2" id="KW-1185">Reference proteome</keyword>
<dbReference type="EMBL" id="FOKV01000009">
    <property type="protein sequence ID" value="SFC81692.1"/>
    <property type="molecule type" value="Genomic_DNA"/>
</dbReference>
<dbReference type="Proteomes" id="UP000199438">
    <property type="component" value="Unassembled WGS sequence"/>
</dbReference>
<dbReference type="STRING" id="1334022.SAMN04487907_10993"/>
<protein>
    <submittedName>
        <fullName evidence="1">Uncharacterized protein</fullName>
    </submittedName>
</protein>
<organism evidence="1 2">
    <name type="scientific">Zunongwangia mangrovi</name>
    <dbReference type="NCBI Taxonomy" id="1334022"/>
    <lineage>
        <taxon>Bacteria</taxon>
        <taxon>Pseudomonadati</taxon>
        <taxon>Bacteroidota</taxon>
        <taxon>Flavobacteriia</taxon>
        <taxon>Flavobacteriales</taxon>
        <taxon>Flavobacteriaceae</taxon>
        <taxon>Zunongwangia</taxon>
    </lineage>
</organism>
<dbReference type="AlphaFoldDB" id="A0A1I1MA60"/>
<gene>
    <name evidence="1" type="ORF">SAMN04487907_10993</name>
</gene>
<reference evidence="2" key="1">
    <citation type="submission" date="2016-10" db="EMBL/GenBank/DDBJ databases">
        <authorList>
            <person name="Varghese N."/>
            <person name="Submissions S."/>
        </authorList>
    </citation>
    <scope>NUCLEOTIDE SEQUENCE [LARGE SCALE GENOMIC DNA]</scope>
    <source>
        <strain evidence="2">DSM 24499</strain>
    </source>
</reference>
<evidence type="ECO:0000313" key="2">
    <source>
        <dbReference type="Proteomes" id="UP000199438"/>
    </source>
</evidence>
<dbReference type="RefSeq" id="WP_245758676.1">
    <property type="nucleotide sequence ID" value="NZ_FOKV01000009.1"/>
</dbReference>